<keyword evidence="2" id="KW-1185">Reference proteome</keyword>
<dbReference type="OrthoDB" id="751045at2"/>
<evidence type="ECO:0008006" key="3">
    <source>
        <dbReference type="Google" id="ProtNLM"/>
    </source>
</evidence>
<evidence type="ECO:0000313" key="1">
    <source>
        <dbReference type="EMBL" id="TDX01827.1"/>
    </source>
</evidence>
<dbReference type="RefSeq" id="WP_133994465.1">
    <property type="nucleotide sequence ID" value="NZ_SODV01000001.1"/>
</dbReference>
<evidence type="ECO:0000313" key="2">
    <source>
        <dbReference type="Proteomes" id="UP000294498"/>
    </source>
</evidence>
<name>A0A4R8DWM4_9BACT</name>
<comment type="caution">
    <text evidence="1">The sequence shown here is derived from an EMBL/GenBank/DDBJ whole genome shotgun (WGS) entry which is preliminary data.</text>
</comment>
<dbReference type="Proteomes" id="UP000294498">
    <property type="component" value="Unassembled WGS sequence"/>
</dbReference>
<sequence>MNVNIIAKNRVKCLVIYFILIIVIWGCKKGTNGGGSSAPVSINVFNAIPGSAPIIPVFGTFEPLKWFSSATRVYYGNVYLFSPVGGSNDLYIVQNTDTILSNSKGPLFSGSLNLQGGSIYSFFLSGDTVNTDTVLVQDKIPIYSDSSVGVRFINLVSGSLPMSVNIHGNVPADTEFYGLAYKSVSMFKKYSASSLVPGGYYKFEIRDEQSGTLLTTFSWSFTRFKCNTLVISGSELPGFSTPLQVYQMNNY</sequence>
<dbReference type="AlphaFoldDB" id="A0A4R8DWM4"/>
<proteinExistence type="predicted"/>
<accession>A0A4R8DWM4</accession>
<gene>
    <name evidence="1" type="ORF">EDB95_2870</name>
</gene>
<protein>
    <recommendedName>
        <fullName evidence="3">DUF4397 domain-containing protein</fullName>
    </recommendedName>
</protein>
<organism evidence="1 2">
    <name type="scientific">Dinghuibacter silviterrae</name>
    <dbReference type="NCBI Taxonomy" id="1539049"/>
    <lineage>
        <taxon>Bacteria</taxon>
        <taxon>Pseudomonadati</taxon>
        <taxon>Bacteroidota</taxon>
        <taxon>Chitinophagia</taxon>
        <taxon>Chitinophagales</taxon>
        <taxon>Chitinophagaceae</taxon>
        <taxon>Dinghuibacter</taxon>
    </lineage>
</organism>
<dbReference type="EMBL" id="SODV01000001">
    <property type="protein sequence ID" value="TDX01827.1"/>
    <property type="molecule type" value="Genomic_DNA"/>
</dbReference>
<reference evidence="1 2" key="1">
    <citation type="submission" date="2019-03" db="EMBL/GenBank/DDBJ databases">
        <title>Genomic Encyclopedia of Type Strains, Phase IV (KMG-IV): sequencing the most valuable type-strain genomes for metagenomic binning, comparative biology and taxonomic classification.</title>
        <authorList>
            <person name="Goeker M."/>
        </authorList>
    </citation>
    <scope>NUCLEOTIDE SEQUENCE [LARGE SCALE GENOMIC DNA]</scope>
    <source>
        <strain evidence="1 2">DSM 100059</strain>
    </source>
</reference>